<evidence type="ECO:0000256" key="2">
    <source>
        <dbReference type="ARBA" id="ARBA00018370"/>
    </source>
</evidence>
<evidence type="ECO:0000259" key="16">
    <source>
        <dbReference type="PROSITE" id="PS50198"/>
    </source>
</evidence>
<keyword evidence="8" id="KW-0143">Chaperone</keyword>
<keyword evidence="5 15" id="KW-0812">Transmembrane</keyword>
<protein>
    <recommendedName>
        <fullName evidence="2">Parvulin-like PPIase</fullName>
    </recommendedName>
    <alternativeName>
        <fullName evidence="9">Peptidyl-prolyl cis-trans isomerase plp</fullName>
    </alternativeName>
    <alternativeName>
        <fullName evidence="12">Periplasmic chaperone PpiD</fullName>
    </alternativeName>
    <alternativeName>
        <fullName evidence="13">Periplasmic folding chaperone</fullName>
    </alternativeName>
    <alternativeName>
        <fullName evidence="10">Rotamase plp</fullName>
    </alternativeName>
</protein>
<evidence type="ECO:0000256" key="3">
    <source>
        <dbReference type="ARBA" id="ARBA00022475"/>
    </source>
</evidence>
<evidence type="ECO:0000256" key="5">
    <source>
        <dbReference type="ARBA" id="ARBA00022692"/>
    </source>
</evidence>
<keyword evidence="14" id="KW-0697">Rotamase</keyword>
<accession>A0A917I7P8</accession>
<dbReference type="Gene3D" id="1.10.4030.10">
    <property type="entry name" value="Porin chaperone SurA, peptide-binding domain"/>
    <property type="match status" value="1"/>
</dbReference>
<evidence type="ECO:0000313" key="17">
    <source>
        <dbReference type="EMBL" id="GGH21746.1"/>
    </source>
</evidence>
<organism evidence="17 18">
    <name type="scientific">Alsobacter metallidurans</name>
    <dbReference type="NCBI Taxonomy" id="340221"/>
    <lineage>
        <taxon>Bacteria</taxon>
        <taxon>Pseudomonadati</taxon>
        <taxon>Pseudomonadota</taxon>
        <taxon>Alphaproteobacteria</taxon>
        <taxon>Hyphomicrobiales</taxon>
        <taxon>Alsobacteraceae</taxon>
        <taxon>Alsobacter</taxon>
    </lineage>
</organism>
<reference evidence="17" key="1">
    <citation type="journal article" date="2014" name="Int. J. Syst. Evol. Microbiol.">
        <title>Complete genome sequence of Corynebacterium casei LMG S-19264T (=DSM 44701T), isolated from a smear-ripened cheese.</title>
        <authorList>
            <consortium name="US DOE Joint Genome Institute (JGI-PGF)"/>
            <person name="Walter F."/>
            <person name="Albersmeier A."/>
            <person name="Kalinowski J."/>
            <person name="Ruckert C."/>
        </authorList>
    </citation>
    <scope>NUCLEOTIDE SEQUENCE</scope>
    <source>
        <strain evidence="17">CGMCC 1.12214</strain>
    </source>
</reference>
<feature type="transmembrane region" description="Helical" evidence="15">
    <location>
        <begin position="12"/>
        <end position="31"/>
    </location>
</feature>
<dbReference type="SUPFAM" id="SSF109998">
    <property type="entry name" value="Triger factor/SurA peptide-binding domain-like"/>
    <property type="match status" value="1"/>
</dbReference>
<evidence type="ECO:0000256" key="8">
    <source>
        <dbReference type="ARBA" id="ARBA00023186"/>
    </source>
</evidence>
<dbReference type="InterPro" id="IPR027304">
    <property type="entry name" value="Trigger_fact/SurA_dom_sf"/>
</dbReference>
<evidence type="ECO:0000256" key="12">
    <source>
        <dbReference type="ARBA" id="ARBA00040743"/>
    </source>
</evidence>
<keyword evidence="3" id="KW-1003">Cell membrane</keyword>
<evidence type="ECO:0000256" key="6">
    <source>
        <dbReference type="ARBA" id="ARBA00022989"/>
    </source>
</evidence>
<dbReference type="Pfam" id="PF13145">
    <property type="entry name" value="Rotamase_2"/>
    <property type="match status" value="1"/>
</dbReference>
<dbReference type="AlphaFoldDB" id="A0A917I7P8"/>
<dbReference type="GO" id="GO:0003755">
    <property type="term" value="F:peptidyl-prolyl cis-trans isomerase activity"/>
    <property type="evidence" value="ECO:0007669"/>
    <property type="project" value="UniProtKB-KW"/>
</dbReference>
<evidence type="ECO:0000313" key="18">
    <source>
        <dbReference type="Proteomes" id="UP000603912"/>
    </source>
</evidence>
<dbReference type="InterPro" id="IPR000297">
    <property type="entry name" value="PPIase_PpiC"/>
</dbReference>
<keyword evidence="18" id="KW-1185">Reference proteome</keyword>
<evidence type="ECO:0000256" key="14">
    <source>
        <dbReference type="PROSITE-ProRule" id="PRU00278"/>
    </source>
</evidence>
<feature type="domain" description="PpiC" evidence="16">
    <location>
        <begin position="266"/>
        <end position="353"/>
    </location>
</feature>
<evidence type="ECO:0000256" key="9">
    <source>
        <dbReference type="ARBA" id="ARBA00030642"/>
    </source>
</evidence>
<dbReference type="Proteomes" id="UP000603912">
    <property type="component" value="Unassembled WGS sequence"/>
</dbReference>
<dbReference type="InterPro" id="IPR052029">
    <property type="entry name" value="PpiD_chaperone"/>
</dbReference>
<evidence type="ECO:0000256" key="13">
    <source>
        <dbReference type="ARBA" id="ARBA00042775"/>
    </source>
</evidence>
<dbReference type="SUPFAM" id="SSF54534">
    <property type="entry name" value="FKBP-like"/>
    <property type="match status" value="1"/>
</dbReference>
<evidence type="ECO:0000256" key="7">
    <source>
        <dbReference type="ARBA" id="ARBA00023136"/>
    </source>
</evidence>
<dbReference type="InterPro" id="IPR046357">
    <property type="entry name" value="PPIase_dom_sf"/>
</dbReference>
<keyword evidence="6 15" id="KW-1133">Transmembrane helix</keyword>
<comment type="caution">
    <text evidence="17">The sequence shown here is derived from an EMBL/GenBank/DDBJ whole genome shotgun (WGS) entry which is preliminary data.</text>
</comment>
<evidence type="ECO:0000256" key="1">
    <source>
        <dbReference type="ARBA" id="ARBA00004382"/>
    </source>
</evidence>
<evidence type="ECO:0000256" key="11">
    <source>
        <dbReference type="ARBA" id="ARBA00038408"/>
    </source>
</evidence>
<dbReference type="PANTHER" id="PTHR47529:SF1">
    <property type="entry name" value="PERIPLASMIC CHAPERONE PPID"/>
    <property type="match status" value="1"/>
</dbReference>
<dbReference type="PANTHER" id="PTHR47529">
    <property type="entry name" value="PEPTIDYL-PROLYL CIS-TRANS ISOMERASE D"/>
    <property type="match status" value="1"/>
</dbReference>
<keyword evidence="14 17" id="KW-0413">Isomerase</keyword>
<dbReference type="PROSITE" id="PS50198">
    <property type="entry name" value="PPIC_PPIASE_2"/>
    <property type="match status" value="1"/>
</dbReference>
<comment type="subcellular location">
    <subcellularLocation>
        <location evidence="1">Cell inner membrane</location>
        <topology evidence="1">Single-pass type II membrane protein</topology>
        <orientation evidence="1">Periplasmic side</orientation>
    </subcellularLocation>
</comment>
<dbReference type="GO" id="GO:0005886">
    <property type="term" value="C:plasma membrane"/>
    <property type="evidence" value="ECO:0007669"/>
    <property type="project" value="UniProtKB-SubCell"/>
</dbReference>
<evidence type="ECO:0000256" key="4">
    <source>
        <dbReference type="ARBA" id="ARBA00022519"/>
    </source>
</evidence>
<comment type="similarity">
    <text evidence="11">Belongs to the PpiD chaperone family.</text>
</comment>
<evidence type="ECO:0000256" key="10">
    <source>
        <dbReference type="ARBA" id="ARBA00031484"/>
    </source>
</evidence>
<name>A0A917I7P8_9HYPH</name>
<keyword evidence="7 15" id="KW-0472">Membrane</keyword>
<evidence type="ECO:0000256" key="15">
    <source>
        <dbReference type="SAM" id="Phobius"/>
    </source>
</evidence>
<dbReference type="Gene3D" id="3.10.50.40">
    <property type="match status" value="1"/>
</dbReference>
<sequence>MRKAGQSWLGRIVVAVLFGFLILSFGVWGIGDMLRTSGQTNVAHVGSTQISAQAYRDAYQNEIQQLSRRIRRAVTNDEARAVGLDRQVLSKMMTEATLDDRVKAYGLAISDATIAKAIFADPTFKGANGQFDRNAFNDAIRNQGFTEQGFVRAQRAVYLRQQLADTIGGNAPVPGVLREAVHRYQNETRTVSFVAIGADKAGEVAAPDAATLQAFFDGQKTAFRAPEYRKVTLMTLSPADVAKPDQVSDGETQAFYDRNKSRYGAPEKRSVQQIVFPTADDAKAASERIKSGTGFDAIAQERNIPAQDLDLGLVTKDAIIDPKVADAAFALPANAVSEPVEGRFGFVLVRVGEIQPETVKPLAEVSAEIKTEIARGRARDAVQDVHDKIEDQRASAKPLADIARDVKLNARQVEVDRAGRDKAGKPVDIADREAVLKSAFASDVGVDNEAVSTRDGGYVWFEINGIEAGRERKLDEVKAEVEAAWKADEIGNRIAAKASDAVKKINGGMALEAVATELGVEVKTAKDVKRQGAAGGLSQPAVAQVFATPVGKAASALGANPQERLVIRVDGAEVPPLIATQQSVVQLDEQIRLAIGDDMLNVYVQKMQQEIGTGVNDAVLRQAIGGGQF</sequence>
<dbReference type="EMBL" id="BMES01000002">
    <property type="protein sequence ID" value="GGH21746.1"/>
    <property type="molecule type" value="Genomic_DNA"/>
</dbReference>
<gene>
    <name evidence="17" type="ORF">GCM10007036_26260</name>
</gene>
<reference evidence="17" key="2">
    <citation type="submission" date="2020-09" db="EMBL/GenBank/DDBJ databases">
        <authorList>
            <person name="Sun Q."/>
            <person name="Zhou Y."/>
        </authorList>
    </citation>
    <scope>NUCLEOTIDE SEQUENCE</scope>
    <source>
        <strain evidence="17">CGMCC 1.12214</strain>
    </source>
</reference>
<proteinExistence type="inferred from homology"/>
<keyword evidence="4" id="KW-0997">Cell inner membrane</keyword>
<dbReference type="Pfam" id="PF13624">
    <property type="entry name" value="SurA_N_3"/>
    <property type="match status" value="1"/>
</dbReference>